<dbReference type="GeneTree" id="ENSGT00950000182812"/>
<sequence>CIIHQEALCVKVLSFQHVMNVVIKIINSIRAKPLQHRLFKALLEDIDDKQSDLILHAEVRWLSKGKVLARFLSLLEEIKEFLKSTNQNFEQLEDSSWLMDLAFLADITDKLNILNLELQGKDKHVAQMIGSVKSFKAKLILWMSHMKTKSLVHFPSMKKMVCDSDFNPSPFVIHIQTLLEQFEKRFQQFTIIEPVAAFLVNPFTSQTEVRTEEVELEILDLQNDIVLKSCATDENFWNLIDQKKFPALKNVAYKIKSYFGSTYLCEVLFSTMNFIKSKYRSRLTDVHLDDCL</sequence>
<dbReference type="Ensembl" id="ENSPSIT00000002088.1">
    <property type="protein sequence ID" value="ENSPSIP00000002081.1"/>
    <property type="gene ID" value="ENSPSIG00000002086.1"/>
</dbReference>
<dbReference type="AlphaFoldDB" id="K7F221"/>
<dbReference type="OMA" id="CTIMMAN"/>
<evidence type="ECO:0000313" key="1">
    <source>
        <dbReference type="Ensembl" id="ENSPSIP00000002081.1"/>
    </source>
</evidence>
<reference evidence="2" key="1">
    <citation type="submission" date="2011-10" db="EMBL/GenBank/DDBJ databases">
        <authorList>
            <consortium name="Soft-shell Turtle Genome Consortium"/>
        </authorList>
    </citation>
    <scope>NUCLEOTIDE SEQUENCE [LARGE SCALE GENOMIC DNA]</scope>
    <source>
        <strain evidence="2">Daiwa-1</strain>
    </source>
</reference>
<dbReference type="eggNOG" id="ENOG502QS6T">
    <property type="taxonomic scope" value="Eukaryota"/>
</dbReference>
<organism evidence="1 2">
    <name type="scientific">Pelodiscus sinensis</name>
    <name type="common">Chinese softshell turtle</name>
    <name type="synonym">Trionyx sinensis</name>
    <dbReference type="NCBI Taxonomy" id="13735"/>
    <lineage>
        <taxon>Eukaryota</taxon>
        <taxon>Metazoa</taxon>
        <taxon>Chordata</taxon>
        <taxon>Craniata</taxon>
        <taxon>Vertebrata</taxon>
        <taxon>Euteleostomi</taxon>
        <taxon>Archelosauria</taxon>
        <taxon>Testudinata</taxon>
        <taxon>Testudines</taxon>
        <taxon>Cryptodira</taxon>
        <taxon>Trionychia</taxon>
        <taxon>Trionychidae</taxon>
        <taxon>Pelodiscus</taxon>
    </lineage>
</organism>
<keyword evidence="2" id="KW-1185">Reference proteome</keyword>
<dbReference type="SUPFAM" id="SSF53098">
    <property type="entry name" value="Ribonuclease H-like"/>
    <property type="match status" value="1"/>
</dbReference>
<reference evidence="1" key="3">
    <citation type="submission" date="2025-08" db="UniProtKB">
        <authorList>
            <consortium name="Ensembl"/>
        </authorList>
    </citation>
    <scope>IDENTIFICATION</scope>
</reference>
<name>K7F221_PELSI</name>
<accession>K7F221</accession>
<dbReference type="InterPro" id="IPR012337">
    <property type="entry name" value="RNaseH-like_sf"/>
</dbReference>
<dbReference type="Proteomes" id="UP000007267">
    <property type="component" value="Unassembled WGS sequence"/>
</dbReference>
<dbReference type="PANTHER" id="PTHR45913">
    <property type="entry name" value="EPM2A-INTERACTING PROTEIN 1"/>
    <property type="match status" value="1"/>
</dbReference>
<evidence type="ECO:0000313" key="2">
    <source>
        <dbReference type="Proteomes" id="UP000007267"/>
    </source>
</evidence>
<proteinExistence type="predicted"/>
<dbReference type="HOGENOM" id="CLU_021316_1_1_1"/>
<reference evidence="2" key="2">
    <citation type="journal article" date="2013" name="Nat. Genet.">
        <title>The draft genomes of soft-shell turtle and green sea turtle yield insights into the development and evolution of the turtle-specific body plan.</title>
        <authorList>
            <person name="Wang Z."/>
            <person name="Pascual-Anaya J."/>
            <person name="Zadissa A."/>
            <person name="Li W."/>
            <person name="Niimura Y."/>
            <person name="Huang Z."/>
            <person name="Li C."/>
            <person name="White S."/>
            <person name="Xiong Z."/>
            <person name="Fang D."/>
            <person name="Wang B."/>
            <person name="Ming Y."/>
            <person name="Chen Y."/>
            <person name="Zheng Y."/>
            <person name="Kuraku S."/>
            <person name="Pignatelli M."/>
            <person name="Herrero J."/>
            <person name="Beal K."/>
            <person name="Nozawa M."/>
            <person name="Li Q."/>
            <person name="Wang J."/>
            <person name="Zhang H."/>
            <person name="Yu L."/>
            <person name="Shigenobu S."/>
            <person name="Wang J."/>
            <person name="Liu J."/>
            <person name="Flicek P."/>
            <person name="Searle S."/>
            <person name="Wang J."/>
            <person name="Kuratani S."/>
            <person name="Yin Y."/>
            <person name="Aken B."/>
            <person name="Zhang G."/>
            <person name="Irie N."/>
        </authorList>
    </citation>
    <scope>NUCLEOTIDE SEQUENCE [LARGE SCALE GENOMIC DNA]</scope>
    <source>
        <strain evidence="2">Daiwa-1</strain>
    </source>
</reference>
<evidence type="ECO:0008006" key="3">
    <source>
        <dbReference type="Google" id="ProtNLM"/>
    </source>
</evidence>
<dbReference type="PANTHER" id="PTHR45913:SF21">
    <property type="entry name" value="DUF4371 DOMAIN-CONTAINING PROTEIN"/>
    <property type="match status" value="1"/>
</dbReference>
<protein>
    <recommendedName>
        <fullName evidence="3">HAT C-terminal dimerisation domain-containing protein</fullName>
    </recommendedName>
</protein>
<dbReference type="EMBL" id="AGCU01197199">
    <property type="status" value="NOT_ANNOTATED_CDS"/>
    <property type="molecule type" value="Genomic_DNA"/>
</dbReference>
<reference evidence="1" key="4">
    <citation type="submission" date="2025-09" db="UniProtKB">
        <authorList>
            <consortium name="Ensembl"/>
        </authorList>
    </citation>
    <scope>IDENTIFICATION</scope>
</reference>